<keyword evidence="5 14" id="KW-0863">Zinc-finger</keyword>
<dbReference type="SUPFAM" id="SSF63748">
    <property type="entry name" value="Tudor/PWWP/MBT"/>
    <property type="match status" value="3"/>
</dbReference>
<dbReference type="PANTHER" id="PTHR12247">
    <property type="entry name" value="POLYCOMB GROUP PROTEIN"/>
    <property type="match status" value="1"/>
</dbReference>
<reference evidence="16" key="1">
    <citation type="submission" date="2019-06" db="EMBL/GenBank/DDBJ databases">
        <title>G10K-VGP Goodes thornscrub tortoise genome, primary haplotype.</title>
        <authorList>
            <person name="Murphy B."/>
            <person name="Edwards T."/>
            <person name="Rhie A."/>
            <person name="Koren S."/>
            <person name="Phillippy A."/>
            <person name="Fedrigo O."/>
            <person name="Haase B."/>
            <person name="Mountcastle J."/>
            <person name="Lewin H."/>
            <person name="Damas J."/>
            <person name="Howe K."/>
            <person name="Formenti G."/>
            <person name="Myers G."/>
            <person name="Durbin R."/>
            <person name="Jarvis E.D."/>
        </authorList>
    </citation>
    <scope>NUCLEOTIDE SEQUENCE [LARGE SCALE GENOMIC DNA]</scope>
</reference>
<evidence type="ECO:0000256" key="3">
    <source>
        <dbReference type="ARBA" id="ARBA00022723"/>
    </source>
</evidence>
<evidence type="ECO:0000256" key="5">
    <source>
        <dbReference type="ARBA" id="ARBA00022771"/>
    </source>
</evidence>
<evidence type="ECO:0000256" key="6">
    <source>
        <dbReference type="ARBA" id="ARBA00022833"/>
    </source>
</evidence>
<evidence type="ECO:0000256" key="15">
    <source>
        <dbReference type="SAM" id="MobiDB-lite"/>
    </source>
</evidence>
<dbReference type="CDD" id="cd20131">
    <property type="entry name" value="MBT_L3MBTL1_rpt1"/>
    <property type="match status" value="1"/>
</dbReference>
<evidence type="ECO:0000313" key="17">
    <source>
        <dbReference type="Proteomes" id="UP000694390"/>
    </source>
</evidence>
<keyword evidence="8" id="KW-0805">Transcription regulation</keyword>
<keyword evidence="2" id="KW-0678">Repressor</keyword>
<feature type="repeat" description="MBT" evidence="13">
    <location>
        <begin position="274"/>
        <end position="374"/>
    </location>
</feature>
<feature type="repeat" description="MBT" evidence="13">
    <location>
        <begin position="382"/>
        <end position="476"/>
    </location>
</feature>
<keyword evidence="4" id="KW-0677">Repeat</keyword>
<dbReference type="InterPro" id="IPR047362">
    <property type="entry name" value="MBT_L3MBTL1_rpt3"/>
</dbReference>
<keyword evidence="6" id="KW-0862">Zinc</keyword>
<dbReference type="Ensembl" id="ENSGEVT00005017761.1">
    <property type="protein sequence ID" value="ENSGEVP00005016905.1"/>
    <property type="gene ID" value="ENSGEVG00005011681.1"/>
</dbReference>
<dbReference type="GO" id="GO:0006325">
    <property type="term" value="P:chromatin organization"/>
    <property type="evidence" value="ECO:0007669"/>
    <property type="project" value="UniProtKB-KW"/>
</dbReference>
<keyword evidence="9" id="KW-0804">Transcription</keyword>
<sequence length="799" mass="89094">MDSRAEMEVMRSTKGNAAGEVSVHLVANENALQNTQLPTTAFIIPANTATISLPASALEIQRFPREPQRSAGTERLERGAGNEPITATVIPQISGVQTCNTVRVLEWKDGVATLPGSNLRVSVGEARPLYTSILNPGWFMSLSLSPAADMPEQPKLLTAESMCHCDTCGRRHVSEGAREGRGFCSEHCHRQFKERSVIVENSAGSTNATKILKPVKKRKRKDYQSPSEEEEYESEQMKQEERKNSGGDPTISNMESEEWSMNQHGKGEEKKEGWSWASYLEEQKAIAAPSNLFQEYQSVAQHKNGFKAGMKLEGIDPQHPSMYFILTVAEVCGYRMRLHFDGYSECHDFWLNADSPNIHPAGWSEETRHKLQPPKGYKEEEFSWSNYLRIMKAQAAPRHLFNAVPTGFQVGTKLEAVDRMNPSLICVATVTDVVDNRFLVHFDNWDDTYDYWCDPSSPYIHPVGWCQAHGKPLTPPQDYPDPDSFSWEKYLMETGASAVPAWAFKVRPPHSFLVNMKLEAVDKRTPSLIRVASVEDVEDYRIKVHFDGWSHVYDFWIDVDHPDIHPVGWCLKTGHPLQPPLRPKEPAASAHGGCPTLGCKSIPHTKGSKYSFHHRKCPTPGCDGSGHVTGRFTAHYCISGCPLAEKNQGRLKADLSDTEASARKRNLIERGKEAWLTISSDNMHQSLFMSALSAHPDRSLSLCWEQHCKLLPGVAGITAATVAKWTIDEVFSFVQTLTGCEDQAKLFKDEVGGMGFSVWVGGAKEAHLQLEEDGRTGCLHEPPCWPCSPIRNCASPPPL</sequence>
<evidence type="ECO:0000256" key="7">
    <source>
        <dbReference type="ARBA" id="ARBA00022853"/>
    </source>
</evidence>
<dbReference type="Gene3D" id="4.10.320.30">
    <property type="match status" value="1"/>
</dbReference>
<protein>
    <recommendedName>
        <fullName evidence="11">Lethal(3)malignant brain tumor-like protein 1</fullName>
    </recommendedName>
    <alternativeName>
        <fullName evidence="12">L(3)mbt protein homolog</fullName>
    </alternativeName>
</protein>
<evidence type="ECO:0000256" key="11">
    <source>
        <dbReference type="ARBA" id="ARBA00068102"/>
    </source>
</evidence>
<evidence type="ECO:0000256" key="1">
    <source>
        <dbReference type="ARBA" id="ARBA00004123"/>
    </source>
</evidence>
<evidence type="ECO:0000256" key="13">
    <source>
        <dbReference type="PROSITE-ProRule" id="PRU00459"/>
    </source>
</evidence>
<proteinExistence type="predicted"/>
<dbReference type="FunFam" id="2.30.30.140:FF:000007">
    <property type="entry name" value="Lethal(3)malignant brain tumor-like protein 1"/>
    <property type="match status" value="2"/>
</dbReference>
<dbReference type="OrthoDB" id="8188861at2759"/>
<dbReference type="PANTHER" id="PTHR12247:SF69">
    <property type="entry name" value="LETHAL(3)MALIGNANT BRAIN TUMOR-LIKE PROTEIN 1"/>
    <property type="match status" value="1"/>
</dbReference>
<dbReference type="AlphaFoldDB" id="A0A8C4WG58"/>
<dbReference type="InterPro" id="IPR004092">
    <property type="entry name" value="Mbt"/>
</dbReference>
<dbReference type="GO" id="GO:0008270">
    <property type="term" value="F:zinc ion binding"/>
    <property type="evidence" value="ECO:0007669"/>
    <property type="project" value="UniProtKB-KW"/>
</dbReference>
<dbReference type="FunFam" id="4.10.320.30:FF:000001">
    <property type="entry name" value="Myelin transcription factor 1-like, a"/>
    <property type="match status" value="1"/>
</dbReference>
<dbReference type="PROSITE" id="PS51802">
    <property type="entry name" value="ZF_CCHHC"/>
    <property type="match status" value="1"/>
</dbReference>
<keyword evidence="10" id="KW-0539">Nucleus</keyword>
<feature type="region of interest" description="Disordered" evidence="15">
    <location>
        <begin position="210"/>
        <end position="267"/>
    </location>
</feature>
<dbReference type="CDD" id="cd20137">
    <property type="entry name" value="MBT_L3MBTL1_rpt3"/>
    <property type="match status" value="1"/>
</dbReference>
<evidence type="ECO:0000256" key="10">
    <source>
        <dbReference type="ARBA" id="ARBA00023242"/>
    </source>
</evidence>
<keyword evidence="7" id="KW-0156">Chromatin regulator</keyword>
<evidence type="ECO:0000256" key="9">
    <source>
        <dbReference type="ARBA" id="ARBA00023163"/>
    </source>
</evidence>
<dbReference type="SUPFAM" id="SSF103637">
    <property type="entry name" value="CCHHC domain"/>
    <property type="match status" value="1"/>
</dbReference>
<dbReference type="SMART" id="SM00561">
    <property type="entry name" value="MBT"/>
    <property type="match status" value="3"/>
</dbReference>
<evidence type="ECO:0000256" key="12">
    <source>
        <dbReference type="ARBA" id="ARBA00079425"/>
    </source>
</evidence>
<feature type="region of interest" description="Disordered" evidence="15">
    <location>
        <begin position="64"/>
        <end position="83"/>
    </location>
</feature>
<feature type="compositionally biased region" description="Basic and acidic residues" evidence="15">
    <location>
        <begin position="235"/>
        <end position="245"/>
    </location>
</feature>
<evidence type="ECO:0000256" key="2">
    <source>
        <dbReference type="ARBA" id="ARBA00022491"/>
    </source>
</evidence>
<evidence type="ECO:0000313" key="16">
    <source>
        <dbReference type="Ensembl" id="ENSGEVP00005016905.1"/>
    </source>
</evidence>
<dbReference type="Gene3D" id="2.30.30.140">
    <property type="match status" value="3"/>
</dbReference>
<reference evidence="16" key="2">
    <citation type="submission" date="2025-08" db="UniProtKB">
        <authorList>
            <consortium name="Ensembl"/>
        </authorList>
    </citation>
    <scope>IDENTIFICATION</scope>
</reference>
<dbReference type="InterPro" id="IPR050548">
    <property type="entry name" value="PcG_chromatin_remod_factors"/>
</dbReference>
<dbReference type="GO" id="GO:0042393">
    <property type="term" value="F:histone binding"/>
    <property type="evidence" value="ECO:0007669"/>
    <property type="project" value="TreeGrafter"/>
</dbReference>
<feature type="repeat" description="MBT" evidence="13">
    <location>
        <begin position="485"/>
        <end position="580"/>
    </location>
</feature>
<reference evidence="16" key="3">
    <citation type="submission" date="2025-09" db="UniProtKB">
        <authorList>
            <consortium name="Ensembl"/>
        </authorList>
    </citation>
    <scope>IDENTIFICATION</scope>
</reference>
<dbReference type="InterPro" id="IPR036060">
    <property type="entry name" value="Znf_C2H2C_sf"/>
</dbReference>
<dbReference type="Proteomes" id="UP000694390">
    <property type="component" value="Chromosome 14"/>
</dbReference>
<keyword evidence="3" id="KW-0479">Metal-binding</keyword>
<keyword evidence="17" id="KW-1185">Reference proteome</keyword>
<dbReference type="Pfam" id="PF02820">
    <property type="entry name" value="MBT"/>
    <property type="match status" value="3"/>
</dbReference>
<evidence type="ECO:0000256" key="8">
    <source>
        <dbReference type="ARBA" id="ARBA00023015"/>
    </source>
</evidence>
<dbReference type="GeneTree" id="ENSGT00940000159708"/>
<evidence type="ECO:0000256" key="14">
    <source>
        <dbReference type="PROSITE-ProRule" id="PRU01143"/>
    </source>
</evidence>
<dbReference type="GO" id="GO:0045892">
    <property type="term" value="P:negative regulation of DNA-templated transcription"/>
    <property type="evidence" value="ECO:0007669"/>
    <property type="project" value="TreeGrafter"/>
</dbReference>
<organism evidence="16 17">
    <name type="scientific">Gopherus evgoodei</name>
    <name type="common">Goodes thornscrub tortoise</name>
    <dbReference type="NCBI Taxonomy" id="1825980"/>
    <lineage>
        <taxon>Eukaryota</taxon>
        <taxon>Metazoa</taxon>
        <taxon>Chordata</taxon>
        <taxon>Craniata</taxon>
        <taxon>Vertebrata</taxon>
        <taxon>Euteleostomi</taxon>
        <taxon>Archelosauria</taxon>
        <taxon>Testudinata</taxon>
        <taxon>Testudines</taxon>
        <taxon>Cryptodira</taxon>
        <taxon>Durocryptodira</taxon>
        <taxon>Testudinoidea</taxon>
        <taxon>Testudinidae</taxon>
        <taxon>Gopherus</taxon>
    </lineage>
</organism>
<dbReference type="CDD" id="cd20134">
    <property type="entry name" value="MBT_L3MBTL1_rpt2"/>
    <property type="match status" value="1"/>
</dbReference>
<accession>A0A8C4WG58</accession>
<dbReference type="InterPro" id="IPR047361">
    <property type="entry name" value="MBT_L3MBTL1_rpt1"/>
</dbReference>
<gene>
    <name evidence="16" type="primary">L3MBTL1</name>
</gene>
<evidence type="ECO:0000256" key="4">
    <source>
        <dbReference type="ARBA" id="ARBA00022737"/>
    </source>
</evidence>
<name>A0A8C4WG58_9SAUR</name>
<feature type="compositionally biased region" description="Basic and acidic residues" evidence="15">
    <location>
        <begin position="64"/>
        <end position="80"/>
    </location>
</feature>
<dbReference type="PROSITE" id="PS51079">
    <property type="entry name" value="MBT"/>
    <property type="match status" value="3"/>
</dbReference>
<dbReference type="GO" id="GO:0005634">
    <property type="term" value="C:nucleus"/>
    <property type="evidence" value="ECO:0007669"/>
    <property type="project" value="UniProtKB-SubCell"/>
</dbReference>
<dbReference type="InterPro" id="IPR002515">
    <property type="entry name" value="Znf_C2H2C"/>
</dbReference>
<comment type="subcellular location">
    <subcellularLocation>
        <location evidence="1">Nucleus</location>
    </subcellularLocation>
</comment>
<feature type="compositionally biased region" description="Polar residues" evidence="15">
    <location>
        <begin position="250"/>
        <end position="263"/>
    </location>
</feature>
<dbReference type="Pfam" id="PF01530">
    <property type="entry name" value="zf-C2HC"/>
    <property type="match status" value="1"/>
</dbReference>
<dbReference type="GO" id="GO:0003682">
    <property type="term" value="F:chromatin binding"/>
    <property type="evidence" value="ECO:0007669"/>
    <property type="project" value="TreeGrafter"/>
</dbReference>